<dbReference type="UniPathway" id="UPA00068">
    <property type="reaction ID" value="UER00109"/>
</dbReference>
<name>A0A191ZFY7_9GAMM</name>
<dbReference type="InterPro" id="IPR049704">
    <property type="entry name" value="Aminotrans_3_PPA_site"/>
</dbReference>
<dbReference type="NCBIfam" id="TIGR00707">
    <property type="entry name" value="argD"/>
    <property type="match status" value="1"/>
</dbReference>
<keyword evidence="3 5" id="KW-0808">Transferase</keyword>
<accession>A0A191ZFY7</accession>
<keyword evidence="2 5" id="KW-0028">Amino-acid biosynthesis</keyword>
<dbReference type="HAMAP" id="MF_01107">
    <property type="entry name" value="ArgD_aminotrans_3"/>
    <property type="match status" value="1"/>
</dbReference>
<dbReference type="PANTHER" id="PTHR11986:SF79">
    <property type="entry name" value="ACETYLORNITHINE AMINOTRANSFERASE, MITOCHONDRIAL"/>
    <property type="match status" value="1"/>
</dbReference>
<comment type="similarity">
    <text evidence="5">Belongs to the class-III pyridoxal-phosphate-dependent aminotransferase family. ArgD subfamily.</text>
</comment>
<keyword evidence="1 5" id="KW-0032">Aminotransferase</keyword>
<comment type="miscellaneous">
    <text evidence="5">May also have succinyldiaminopimelate aminotransferase activity, thus carrying out the corresponding step in lysine biosynthesis.</text>
</comment>
<evidence type="ECO:0000313" key="6">
    <source>
        <dbReference type="EMBL" id="ANJ66767.1"/>
    </source>
</evidence>
<dbReference type="FunFam" id="3.40.640.10:FF:000004">
    <property type="entry name" value="Acetylornithine aminotransferase"/>
    <property type="match status" value="1"/>
</dbReference>
<keyword evidence="7" id="KW-1185">Reference proteome</keyword>
<comment type="subunit">
    <text evidence="5">Homodimer.</text>
</comment>
<evidence type="ECO:0000256" key="4">
    <source>
        <dbReference type="ARBA" id="ARBA00022898"/>
    </source>
</evidence>
<dbReference type="STRING" id="1860122.A9404_04700"/>
<keyword evidence="5" id="KW-0055">Arginine biosynthesis</keyword>
<evidence type="ECO:0000256" key="5">
    <source>
        <dbReference type="HAMAP-Rule" id="MF_01107"/>
    </source>
</evidence>
<dbReference type="InterPro" id="IPR050103">
    <property type="entry name" value="Class-III_PLP-dep_AT"/>
</dbReference>
<dbReference type="Proteomes" id="UP000078596">
    <property type="component" value="Chromosome"/>
</dbReference>
<gene>
    <name evidence="5" type="primary">argD</name>
    <name evidence="6" type="ORF">A9404_04700</name>
</gene>
<feature type="binding site" evidence="5">
    <location>
        <begin position="96"/>
        <end position="97"/>
    </location>
    <ligand>
        <name>pyridoxal 5'-phosphate</name>
        <dbReference type="ChEBI" id="CHEBI:597326"/>
    </ligand>
</feature>
<feature type="binding site" evidence="5">
    <location>
        <position position="128"/>
    </location>
    <ligand>
        <name>pyridoxal 5'-phosphate</name>
        <dbReference type="ChEBI" id="CHEBI:597326"/>
    </ligand>
</feature>
<comment type="pathway">
    <text evidence="5">Amino-acid biosynthesis; L-arginine biosynthesis; N(2)-acetyl-L-ornithine from L-glutamate: step 4/4.</text>
</comment>
<dbReference type="SUPFAM" id="SSF53383">
    <property type="entry name" value="PLP-dependent transferases"/>
    <property type="match status" value="1"/>
</dbReference>
<dbReference type="InterPro" id="IPR015422">
    <property type="entry name" value="PyrdxlP-dep_Trfase_small"/>
</dbReference>
<dbReference type="PROSITE" id="PS00600">
    <property type="entry name" value="AA_TRANSFER_CLASS_3"/>
    <property type="match status" value="1"/>
</dbReference>
<dbReference type="NCBIfam" id="NF002874">
    <property type="entry name" value="PRK03244.1"/>
    <property type="match status" value="1"/>
</dbReference>
<feature type="binding site" evidence="5">
    <location>
        <position position="274"/>
    </location>
    <ligand>
        <name>pyridoxal 5'-phosphate</name>
        <dbReference type="ChEBI" id="CHEBI:597326"/>
    </ligand>
</feature>
<evidence type="ECO:0000313" key="7">
    <source>
        <dbReference type="Proteomes" id="UP000078596"/>
    </source>
</evidence>
<dbReference type="PANTHER" id="PTHR11986">
    <property type="entry name" value="AMINOTRANSFERASE CLASS III"/>
    <property type="match status" value="1"/>
</dbReference>
<feature type="binding site" evidence="5">
    <location>
        <position position="273"/>
    </location>
    <ligand>
        <name>N(2)-acetyl-L-ornithine</name>
        <dbReference type="ChEBI" id="CHEBI:57805"/>
    </ligand>
</feature>
<dbReference type="Gene3D" id="3.90.1150.10">
    <property type="entry name" value="Aspartate Aminotransferase, domain 1"/>
    <property type="match status" value="1"/>
</dbReference>
<dbReference type="InterPro" id="IPR004636">
    <property type="entry name" value="AcOrn/SuccOrn_fam"/>
</dbReference>
<dbReference type="CDD" id="cd00610">
    <property type="entry name" value="OAT_like"/>
    <property type="match status" value="1"/>
</dbReference>
<dbReference type="GO" id="GO:0003992">
    <property type="term" value="F:N2-acetyl-L-ornithine:2-oxoglutarate 5-aminotransferase activity"/>
    <property type="evidence" value="ECO:0007669"/>
    <property type="project" value="UniProtKB-UniRule"/>
</dbReference>
<dbReference type="NCBIfam" id="NF002325">
    <property type="entry name" value="PRK01278.1"/>
    <property type="match status" value="1"/>
</dbReference>
<comment type="cofactor">
    <cofactor evidence="5">
        <name>pyridoxal 5'-phosphate</name>
        <dbReference type="ChEBI" id="CHEBI:597326"/>
    </cofactor>
    <text evidence="5">Binds 1 pyridoxal phosphate per subunit.</text>
</comment>
<feature type="binding site" evidence="5">
    <location>
        <begin position="215"/>
        <end position="218"/>
    </location>
    <ligand>
        <name>pyridoxal 5'-phosphate</name>
        <dbReference type="ChEBI" id="CHEBI:597326"/>
    </ligand>
</feature>
<dbReference type="InterPro" id="IPR015424">
    <property type="entry name" value="PyrdxlP-dep_Trfase"/>
</dbReference>
<feature type="binding site" evidence="5">
    <location>
        <position position="131"/>
    </location>
    <ligand>
        <name>N(2)-acetyl-L-ornithine</name>
        <dbReference type="ChEBI" id="CHEBI:57805"/>
    </ligand>
</feature>
<dbReference type="GO" id="GO:0006526">
    <property type="term" value="P:L-arginine biosynthetic process"/>
    <property type="evidence" value="ECO:0007669"/>
    <property type="project" value="UniProtKB-UniRule"/>
</dbReference>
<sequence>MSSHLMSTYNRQPVTFVRGSGARLWDEQGREYLDALSGIAVTGLGHSHPDISDAICEQASTLIHTSNVYGVHWQSRLADDLARISGMDRIFFGNSGAEANEAAIKLARLYGHQRQIDAPLIIVMETSFHGRTLATLTATGNAAIQKGFEPLVSGFLRVPYGDLAAIEGLAAQHDNIVAVLVEPVQGEGGVRPAPAGYLEGIRALCDRHDWLMMLDEVQTGIGRTGRWFAFQHVPGLLPDVMSLAKGLGNGVPIGACLAAGKAASVFAPGNHGSTFGGNPLVCRVAHTVIAVIERDQLLDRAAALSARIREGLASGFSGETAVREIRGQGLLIGIELDRPCGELVRRALDAGLLINVTATSVIRILPPLILSDSDADEIVARLVRVVRDWLAENAERIAD</sequence>
<dbReference type="InterPro" id="IPR015421">
    <property type="entry name" value="PyrdxlP-dep_Trfase_major"/>
</dbReference>
<evidence type="ECO:0000256" key="3">
    <source>
        <dbReference type="ARBA" id="ARBA00022679"/>
    </source>
</evidence>
<dbReference type="GO" id="GO:0042802">
    <property type="term" value="F:identical protein binding"/>
    <property type="evidence" value="ECO:0007669"/>
    <property type="project" value="TreeGrafter"/>
</dbReference>
<organism evidence="6 7">
    <name type="scientific">Halothiobacillus diazotrophicus</name>
    <dbReference type="NCBI Taxonomy" id="1860122"/>
    <lineage>
        <taxon>Bacteria</taxon>
        <taxon>Pseudomonadati</taxon>
        <taxon>Pseudomonadota</taxon>
        <taxon>Gammaproteobacteria</taxon>
        <taxon>Chromatiales</taxon>
        <taxon>Halothiobacillaceae</taxon>
        <taxon>Halothiobacillus</taxon>
    </lineage>
</organism>
<dbReference type="PIRSF" id="PIRSF000521">
    <property type="entry name" value="Transaminase_4ab_Lys_Orn"/>
    <property type="match status" value="1"/>
</dbReference>
<dbReference type="EC" id="2.6.1.11" evidence="5"/>
<dbReference type="GO" id="GO:0030170">
    <property type="term" value="F:pyridoxal phosphate binding"/>
    <property type="evidence" value="ECO:0007669"/>
    <property type="project" value="InterPro"/>
</dbReference>
<dbReference type="InterPro" id="IPR005814">
    <property type="entry name" value="Aminotrans_3"/>
</dbReference>
<dbReference type="EMBL" id="CP016027">
    <property type="protein sequence ID" value="ANJ66767.1"/>
    <property type="molecule type" value="Genomic_DNA"/>
</dbReference>
<dbReference type="Gene3D" id="3.40.640.10">
    <property type="entry name" value="Type I PLP-dependent aspartate aminotransferase-like (Major domain)"/>
    <property type="match status" value="1"/>
</dbReference>
<proteinExistence type="inferred from homology"/>
<evidence type="ECO:0000256" key="2">
    <source>
        <dbReference type="ARBA" id="ARBA00022605"/>
    </source>
</evidence>
<dbReference type="Pfam" id="PF00202">
    <property type="entry name" value="Aminotran_3"/>
    <property type="match status" value="1"/>
</dbReference>
<keyword evidence="5" id="KW-0963">Cytoplasm</keyword>
<keyword evidence="4 5" id="KW-0663">Pyridoxal phosphate</keyword>
<comment type="catalytic activity">
    <reaction evidence="5">
        <text>N(2)-acetyl-L-ornithine + 2-oxoglutarate = N-acetyl-L-glutamate 5-semialdehyde + L-glutamate</text>
        <dbReference type="Rhea" id="RHEA:18049"/>
        <dbReference type="ChEBI" id="CHEBI:16810"/>
        <dbReference type="ChEBI" id="CHEBI:29123"/>
        <dbReference type="ChEBI" id="CHEBI:29985"/>
        <dbReference type="ChEBI" id="CHEBI:57805"/>
        <dbReference type="EC" id="2.6.1.11"/>
    </reaction>
</comment>
<evidence type="ECO:0000256" key="1">
    <source>
        <dbReference type="ARBA" id="ARBA00022576"/>
    </source>
</evidence>
<protein>
    <recommendedName>
        <fullName evidence="5">Acetylornithine aminotransferase</fullName>
        <shortName evidence="5">ACOAT</shortName>
        <ecNumber evidence="5">2.6.1.11</ecNumber>
    </recommendedName>
</protein>
<feature type="modified residue" description="N6-(pyridoxal phosphate)lysine" evidence="5">
    <location>
        <position position="245"/>
    </location>
</feature>
<dbReference type="RefSeq" id="WP_066099129.1">
    <property type="nucleotide sequence ID" value="NZ_CP016027.1"/>
</dbReference>
<comment type="subcellular location">
    <subcellularLocation>
        <location evidence="5">Cytoplasm</location>
    </subcellularLocation>
</comment>
<dbReference type="KEGG" id="haz:A9404_04700"/>
<dbReference type="AlphaFoldDB" id="A0A191ZFY7"/>
<dbReference type="GO" id="GO:0005737">
    <property type="term" value="C:cytoplasm"/>
    <property type="evidence" value="ECO:0007669"/>
    <property type="project" value="UniProtKB-SubCell"/>
</dbReference>
<dbReference type="OrthoDB" id="9770449at2"/>
<reference evidence="6 7" key="1">
    <citation type="submission" date="2016-06" db="EMBL/GenBank/DDBJ databases">
        <title>Insight into the functional genes involving in sulfur oxidation in Pearl River water.</title>
        <authorList>
            <person name="Luo J."/>
            <person name="Tan X."/>
            <person name="Lin W."/>
        </authorList>
    </citation>
    <scope>NUCLEOTIDE SEQUENCE [LARGE SCALE GENOMIC DNA]</scope>
    <source>
        <strain evidence="6 7">LS2</strain>
    </source>
</reference>